<evidence type="ECO:0000313" key="2">
    <source>
        <dbReference type="EMBL" id="RVW52367.1"/>
    </source>
</evidence>
<name>A0A438EXA3_VITVI</name>
<feature type="chain" id="PRO_5019360452" evidence="1">
    <location>
        <begin position="31"/>
        <end position="243"/>
    </location>
</feature>
<sequence length="243" mass="25100">MTLSPSLNHLLITILYTLSILIVNPSSILAGEDSFTVDDIFYQDYSPPAPPPPPPLPPSVSCSEDLHGIGFWREIGLFGFWVFNYCYISGNFSLGENASIVTGAFELSAYNSSLHNGSVVNTTALAGTAPPQTSGTPQGVDGAGGGHGGRGACCLVDKKKLPEDVWGGDAYSWSSLQKPVSFGSKGGTTTKEEDYGGHGGGRVKMEIAGFLVVDGSILADGGHGGSKGGGGSGGSIYIKAYKM</sequence>
<keyword evidence="1" id="KW-0732">Signal</keyword>
<gene>
    <name evidence="2" type="ORF">CK203_072022</name>
</gene>
<comment type="caution">
    <text evidence="2">The sequence shown here is derived from an EMBL/GenBank/DDBJ whole genome shotgun (WGS) entry which is preliminary data.</text>
</comment>
<feature type="signal peptide" evidence="1">
    <location>
        <begin position="1"/>
        <end position="30"/>
    </location>
</feature>
<proteinExistence type="predicted"/>
<dbReference type="PANTHER" id="PTHR31513">
    <property type="entry name" value="EPHRIN TYPE-B RECEPTOR"/>
    <property type="match status" value="1"/>
</dbReference>
<dbReference type="PANTHER" id="PTHR31513:SF1">
    <property type="entry name" value="EPHRIN TYPE-B RECEPTOR"/>
    <property type="match status" value="1"/>
</dbReference>
<evidence type="ECO:0000313" key="3">
    <source>
        <dbReference type="Proteomes" id="UP000288805"/>
    </source>
</evidence>
<dbReference type="AlphaFoldDB" id="A0A438EXA3"/>
<accession>A0A438EXA3</accession>
<dbReference type="Proteomes" id="UP000288805">
    <property type="component" value="Unassembled WGS sequence"/>
</dbReference>
<reference evidence="2 3" key="1">
    <citation type="journal article" date="2018" name="PLoS Genet.">
        <title>Population sequencing reveals clonal diversity and ancestral inbreeding in the grapevine cultivar Chardonnay.</title>
        <authorList>
            <person name="Roach M.J."/>
            <person name="Johnson D.L."/>
            <person name="Bohlmann J."/>
            <person name="van Vuuren H.J."/>
            <person name="Jones S.J."/>
            <person name="Pretorius I.S."/>
            <person name="Schmidt S.A."/>
            <person name="Borneman A.R."/>
        </authorList>
    </citation>
    <scope>NUCLEOTIDE SEQUENCE [LARGE SCALE GENOMIC DNA]</scope>
    <source>
        <strain evidence="3">cv. Chardonnay</strain>
        <tissue evidence="2">Leaf</tissue>
    </source>
</reference>
<protein>
    <submittedName>
        <fullName evidence="2">Uncharacterized protein</fullName>
    </submittedName>
</protein>
<organism evidence="2 3">
    <name type="scientific">Vitis vinifera</name>
    <name type="common">Grape</name>
    <dbReference type="NCBI Taxonomy" id="29760"/>
    <lineage>
        <taxon>Eukaryota</taxon>
        <taxon>Viridiplantae</taxon>
        <taxon>Streptophyta</taxon>
        <taxon>Embryophyta</taxon>
        <taxon>Tracheophyta</taxon>
        <taxon>Spermatophyta</taxon>
        <taxon>Magnoliopsida</taxon>
        <taxon>eudicotyledons</taxon>
        <taxon>Gunneridae</taxon>
        <taxon>Pentapetalae</taxon>
        <taxon>rosids</taxon>
        <taxon>Vitales</taxon>
        <taxon>Vitaceae</taxon>
        <taxon>Viteae</taxon>
        <taxon>Vitis</taxon>
    </lineage>
</organism>
<evidence type="ECO:0000256" key="1">
    <source>
        <dbReference type="SAM" id="SignalP"/>
    </source>
</evidence>
<dbReference type="EMBL" id="QGNW01001168">
    <property type="protein sequence ID" value="RVW52367.1"/>
    <property type="molecule type" value="Genomic_DNA"/>
</dbReference>